<gene>
    <name evidence="2" type="ORF">FHX34_101848</name>
</gene>
<evidence type="ECO:0000313" key="3">
    <source>
        <dbReference type="Proteomes" id="UP000320239"/>
    </source>
</evidence>
<evidence type="ECO:0000313" key="2">
    <source>
        <dbReference type="EMBL" id="TWG25875.1"/>
    </source>
</evidence>
<feature type="compositionally biased region" description="Polar residues" evidence="1">
    <location>
        <begin position="158"/>
        <end position="170"/>
    </location>
</feature>
<dbReference type="Proteomes" id="UP000320239">
    <property type="component" value="Unassembled WGS sequence"/>
</dbReference>
<keyword evidence="3" id="KW-1185">Reference proteome</keyword>
<dbReference type="EMBL" id="VIWY01000001">
    <property type="protein sequence ID" value="TWG25875.1"/>
    <property type="molecule type" value="Genomic_DNA"/>
</dbReference>
<sequence length="185" mass="17384">MAGPFAAVGVRVAGPFAAVGVRVAGPFAAVGVRVAGWAGPSIGSPPPAPPAGGTGAGGGSEVFVGAVVGWVVVDSVGLVALTDGLAVLAAGVGRLLPRVLAGSLVADGVGVAVADRCRTGSRFARVTDSITGRRLGALDGLASGAGLGRGGTGSVLASLSSTPGSGSTALDLTGPPARLTLTSPP</sequence>
<evidence type="ECO:0000256" key="1">
    <source>
        <dbReference type="SAM" id="MobiDB-lite"/>
    </source>
</evidence>
<name>A0A561WPU8_ACTTI</name>
<protein>
    <submittedName>
        <fullName evidence="2">Uncharacterized protein</fullName>
    </submittedName>
</protein>
<comment type="caution">
    <text evidence="2">The sequence shown here is derived from an EMBL/GenBank/DDBJ whole genome shotgun (WGS) entry which is preliminary data.</text>
</comment>
<reference evidence="2 3" key="1">
    <citation type="submission" date="2019-06" db="EMBL/GenBank/DDBJ databases">
        <title>Sequencing the genomes of 1000 actinobacteria strains.</title>
        <authorList>
            <person name="Klenk H.-P."/>
        </authorList>
    </citation>
    <scope>NUCLEOTIDE SEQUENCE [LARGE SCALE GENOMIC DNA]</scope>
    <source>
        <strain evidence="2 3">DSM 43866</strain>
    </source>
</reference>
<feature type="region of interest" description="Disordered" evidence="1">
    <location>
        <begin position="158"/>
        <end position="185"/>
    </location>
</feature>
<proteinExistence type="predicted"/>
<organism evidence="2 3">
    <name type="scientific">Actinoplanes teichomyceticus</name>
    <dbReference type="NCBI Taxonomy" id="1867"/>
    <lineage>
        <taxon>Bacteria</taxon>
        <taxon>Bacillati</taxon>
        <taxon>Actinomycetota</taxon>
        <taxon>Actinomycetes</taxon>
        <taxon>Micromonosporales</taxon>
        <taxon>Micromonosporaceae</taxon>
        <taxon>Actinoplanes</taxon>
    </lineage>
</organism>
<accession>A0A561WPU8</accession>
<dbReference type="AlphaFoldDB" id="A0A561WPU8"/>